<feature type="domain" description="Glycosyl transferase family 1" evidence="1">
    <location>
        <begin position="190"/>
        <end position="355"/>
    </location>
</feature>
<reference evidence="3 4" key="1">
    <citation type="submission" date="2016-02" db="EMBL/GenBank/DDBJ databases">
        <authorList>
            <person name="Wen L."/>
            <person name="He K."/>
            <person name="Yang H."/>
        </authorList>
    </citation>
    <scope>NUCLEOTIDE SEQUENCE [LARGE SCALE GENOMIC DNA]</scope>
    <source>
        <strain evidence="3 4">CZ1127</strain>
    </source>
</reference>
<dbReference type="STRING" id="1790137.AXE80_08415"/>
<dbReference type="RefSeq" id="WP_068826278.1">
    <property type="nucleotide sequence ID" value="NZ_CP014224.1"/>
</dbReference>
<dbReference type="Proteomes" id="UP000092967">
    <property type="component" value="Chromosome"/>
</dbReference>
<sequence>MHIAFITPEYPTKNFKASIGGIGTFTKSLAEQLASTNHKITVFAHSQPKEQVFVENGVEIHLVKKKAVKGITWFTNRRYFNQYVNKVIVNNQVEVIEAPEWTGFTAFMKFKCPLVIRLHGSDTYFCDLEQRKVKPKNKFFEKKALNGADKIVGVSEFVSQKTKQLFNINKEIKVIYNAIDIEAFTPNHQNIKPKTLLYFGTLVRKKGVLEIAKMFNKLVEKDDEVTLTLLGKDNKDVFSKVSTLGMIQEILSEKALKRTTYINAVPYKEVITYIQQAEVVLLPSFAEAFPMTWLEAMALEKKLVTSNIGWAEELMIDGETGYTVNPEKTKEFTTKVLALLNNEVETTQMVRMARQRIINEFDIKQSIEKNIALYKSITK</sequence>
<dbReference type="CDD" id="cd03801">
    <property type="entry name" value="GT4_PimA-like"/>
    <property type="match status" value="1"/>
</dbReference>
<gene>
    <name evidence="3" type="ORF">AXE80_08415</name>
</gene>
<dbReference type="Pfam" id="PF00534">
    <property type="entry name" value="Glycos_transf_1"/>
    <property type="match status" value="1"/>
</dbReference>
<evidence type="ECO:0000313" key="4">
    <source>
        <dbReference type="Proteomes" id="UP000092967"/>
    </source>
</evidence>
<evidence type="ECO:0000313" key="3">
    <source>
        <dbReference type="EMBL" id="ANW96298.1"/>
    </source>
</evidence>
<dbReference type="InterPro" id="IPR028098">
    <property type="entry name" value="Glyco_trans_4-like_N"/>
</dbReference>
<proteinExistence type="predicted"/>
<organism evidence="3 4">
    <name type="scientific">Wenyingzhuangia fucanilytica</name>
    <dbReference type="NCBI Taxonomy" id="1790137"/>
    <lineage>
        <taxon>Bacteria</taxon>
        <taxon>Pseudomonadati</taxon>
        <taxon>Bacteroidota</taxon>
        <taxon>Flavobacteriia</taxon>
        <taxon>Flavobacteriales</taxon>
        <taxon>Flavobacteriaceae</taxon>
        <taxon>Wenyingzhuangia</taxon>
    </lineage>
</organism>
<dbReference type="InterPro" id="IPR001296">
    <property type="entry name" value="Glyco_trans_1"/>
</dbReference>
<dbReference type="OrthoDB" id="502646at2"/>
<feature type="domain" description="Glycosyltransferase subfamily 4-like N-terminal" evidence="2">
    <location>
        <begin position="19"/>
        <end position="182"/>
    </location>
</feature>
<dbReference type="Pfam" id="PF13439">
    <property type="entry name" value="Glyco_transf_4"/>
    <property type="match status" value="1"/>
</dbReference>
<dbReference type="Gene3D" id="3.40.50.2000">
    <property type="entry name" value="Glycogen Phosphorylase B"/>
    <property type="match status" value="2"/>
</dbReference>
<evidence type="ECO:0000259" key="2">
    <source>
        <dbReference type="Pfam" id="PF13439"/>
    </source>
</evidence>
<dbReference type="PANTHER" id="PTHR12526:SF630">
    <property type="entry name" value="GLYCOSYLTRANSFERASE"/>
    <property type="match status" value="1"/>
</dbReference>
<name>A0A1B1Y6D1_9FLAO</name>
<dbReference type="KEGG" id="wfu:AXE80_08415"/>
<protein>
    <recommendedName>
        <fullName evidence="5">Glycoside hydrolase</fullName>
    </recommendedName>
</protein>
<evidence type="ECO:0008006" key="5">
    <source>
        <dbReference type="Google" id="ProtNLM"/>
    </source>
</evidence>
<dbReference type="SUPFAM" id="SSF53756">
    <property type="entry name" value="UDP-Glycosyltransferase/glycogen phosphorylase"/>
    <property type="match status" value="1"/>
</dbReference>
<accession>A0A1B1Y6D1</accession>
<dbReference type="PANTHER" id="PTHR12526">
    <property type="entry name" value="GLYCOSYLTRANSFERASE"/>
    <property type="match status" value="1"/>
</dbReference>
<dbReference type="EMBL" id="CP014224">
    <property type="protein sequence ID" value="ANW96298.1"/>
    <property type="molecule type" value="Genomic_DNA"/>
</dbReference>
<keyword evidence="4" id="KW-1185">Reference proteome</keyword>
<evidence type="ECO:0000259" key="1">
    <source>
        <dbReference type="Pfam" id="PF00534"/>
    </source>
</evidence>
<dbReference type="AlphaFoldDB" id="A0A1B1Y6D1"/>
<dbReference type="GO" id="GO:0016757">
    <property type="term" value="F:glycosyltransferase activity"/>
    <property type="evidence" value="ECO:0007669"/>
    <property type="project" value="InterPro"/>
</dbReference>